<keyword evidence="2" id="KW-1185">Reference proteome</keyword>
<dbReference type="Proteomes" id="UP000026962">
    <property type="component" value="Chromosome 5"/>
</dbReference>
<name>A0A0E0L6K4_ORYPU</name>
<organism evidence="1">
    <name type="scientific">Oryza punctata</name>
    <name type="common">Red rice</name>
    <dbReference type="NCBI Taxonomy" id="4537"/>
    <lineage>
        <taxon>Eukaryota</taxon>
        <taxon>Viridiplantae</taxon>
        <taxon>Streptophyta</taxon>
        <taxon>Embryophyta</taxon>
        <taxon>Tracheophyta</taxon>
        <taxon>Spermatophyta</taxon>
        <taxon>Magnoliopsida</taxon>
        <taxon>Liliopsida</taxon>
        <taxon>Poales</taxon>
        <taxon>Poaceae</taxon>
        <taxon>BOP clade</taxon>
        <taxon>Oryzoideae</taxon>
        <taxon>Oryzeae</taxon>
        <taxon>Oryzinae</taxon>
        <taxon>Oryza</taxon>
    </lineage>
</organism>
<proteinExistence type="predicted"/>
<evidence type="ECO:0000313" key="2">
    <source>
        <dbReference type="Proteomes" id="UP000026962"/>
    </source>
</evidence>
<sequence>MSSAPLSSPLPSPCIASPLSFSLLFALSFPPPPLPPATPAPSTAHLLALLRRPPIPSPPWVLLSITPGPRSAAAPSSRPQTLTLALRASSCGEILLVFEHVLNPEE</sequence>
<protein>
    <submittedName>
        <fullName evidence="1">Uncharacterized protein</fullName>
    </submittedName>
</protein>
<dbReference type="Gramene" id="OPUNC05G25610.1">
    <property type="protein sequence ID" value="OPUNC05G25610.1"/>
    <property type="gene ID" value="OPUNC05G25610"/>
</dbReference>
<reference evidence="1" key="1">
    <citation type="submission" date="2015-04" db="UniProtKB">
        <authorList>
            <consortium name="EnsemblPlants"/>
        </authorList>
    </citation>
    <scope>IDENTIFICATION</scope>
</reference>
<dbReference type="HOGENOM" id="CLU_151552_0_0_1"/>
<evidence type="ECO:0000313" key="1">
    <source>
        <dbReference type="EnsemblPlants" id="OPUNC05G25610.1"/>
    </source>
</evidence>
<accession>A0A0E0L6K4</accession>
<dbReference type="EnsemblPlants" id="OPUNC05G25610.1">
    <property type="protein sequence ID" value="OPUNC05G25610.1"/>
    <property type="gene ID" value="OPUNC05G25610"/>
</dbReference>
<reference evidence="1" key="2">
    <citation type="submission" date="2018-05" db="EMBL/GenBank/DDBJ databases">
        <title>OpunRS2 (Oryza punctata Reference Sequence Version 2).</title>
        <authorList>
            <person name="Zhang J."/>
            <person name="Kudrna D."/>
            <person name="Lee S."/>
            <person name="Talag J."/>
            <person name="Welchert J."/>
            <person name="Wing R.A."/>
        </authorList>
    </citation>
    <scope>NUCLEOTIDE SEQUENCE [LARGE SCALE GENOMIC DNA]</scope>
</reference>
<dbReference type="OMA" id="FEHVLNP"/>
<dbReference type="AlphaFoldDB" id="A0A0E0L6K4"/>